<keyword evidence="5 8" id="KW-0812">Transmembrane</keyword>
<sequence length="319" mass="31746">MTSPVPVSAVRGPGLVARLSAEALGTLFLVLVAIGVPMFTLPQSNPLPASLAAGFAVTAGMLAFGYISGGHFNPAVTLGNLIAGRIRPLAAAAYVGAQLVGAVLGALLLFGVLRTLPGIPDSRAAFDTVAAGFGEHSTVQAPMAGVLLVEVVGAALLVAVFLGTTTGRKASLAMAPFAVGLTLAVLLQFGQSIGNAPFNPARATAHALFSSAWAVEGLWLFWVAPLVGAALAGLVYRGFADAASVVPAAAAGAADGADADDFDDDETDDDETDADNAAAEAAGEATTAPSATPVAPAAPAALAEPVVDEARDFFDGKKD</sequence>
<comment type="caution">
    <text evidence="11">The sequence shown here is derived from an EMBL/GenBank/DDBJ whole genome shotgun (WGS) entry which is preliminary data.</text>
</comment>
<dbReference type="SUPFAM" id="SSF81338">
    <property type="entry name" value="Aquaporin-like"/>
    <property type="match status" value="1"/>
</dbReference>
<dbReference type="PANTHER" id="PTHR19139">
    <property type="entry name" value="AQUAPORIN TRANSPORTER"/>
    <property type="match status" value="1"/>
</dbReference>
<keyword evidence="6 10" id="KW-1133">Transmembrane helix</keyword>
<dbReference type="PROSITE" id="PS00221">
    <property type="entry name" value="MIP"/>
    <property type="match status" value="1"/>
</dbReference>
<dbReference type="Pfam" id="PF00230">
    <property type="entry name" value="MIP"/>
    <property type="match status" value="1"/>
</dbReference>
<evidence type="ECO:0000256" key="7">
    <source>
        <dbReference type="ARBA" id="ARBA00023136"/>
    </source>
</evidence>
<protein>
    <submittedName>
        <fullName evidence="11">Aquaporin</fullName>
    </submittedName>
</protein>
<organism evidence="11 12">
    <name type="scientific">Arthrobacter cavernae</name>
    <dbReference type="NCBI Taxonomy" id="2817681"/>
    <lineage>
        <taxon>Bacteria</taxon>
        <taxon>Bacillati</taxon>
        <taxon>Actinomycetota</taxon>
        <taxon>Actinomycetes</taxon>
        <taxon>Micrococcales</taxon>
        <taxon>Micrococcaceae</taxon>
        <taxon>Arthrobacter</taxon>
    </lineage>
</organism>
<evidence type="ECO:0000256" key="9">
    <source>
        <dbReference type="SAM" id="MobiDB-lite"/>
    </source>
</evidence>
<keyword evidence="3 8" id="KW-0813">Transport</keyword>
<evidence type="ECO:0000256" key="8">
    <source>
        <dbReference type="RuleBase" id="RU000477"/>
    </source>
</evidence>
<dbReference type="Proteomes" id="UP000664164">
    <property type="component" value="Unassembled WGS sequence"/>
</dbReference>
<dbReference type="Gene3D" id="1.20.1080.10">
    <property type="entry name" value="Glycerol uptake facilitator protein"/>
    <property type="match status" value="1"/>
</dbReference>
<evidence type="ECO:0000256" key="4">
    <source>
        <dbReference type="ARBA" id="ARBA00022475"/>
    </source>
</evidence>
<dbReference type="PANTHER" id="PTHR19139:SF199">
    <property type="entry name" value="MIP17260P"/>
    <property type="match status" value="1"/>
</dbReference>
<dbReference type="InterPro" id="IPR022357">
    <property type="entry name" value="MIP_CS"/>
</dbReference>
<keyword evidence="7 10" id="KW-0472">Membrane</keyword>
<comment type="subcellular location">
    <subcellularLocation>
        <location evidence="1">Cell membrane</location>
        <topology evidence="1">Multi-pass membrane protein</topology>
    </subcellularLocation>
</comment>
<reference evidence="11" key="1">
    <citation type="submission" date="2021-03" db="EMBL/GenBank/DDBJ databases">
        <title>A new species, PO-11, isolated from a karst cave deposit.</title>
        <authorList>
            <person name="Zhaoxiaoyong W."/>
        </authorList>
    </citation>
    <scope>NUCLEOTIDE SEQUENCE</scope>
    <source>
        <strain evidence="11">PO-11</strain>
    </source>
</reference>
<evidence type="ECO:0000256" key="10">
    <source>
        <dbReference type="SAM" id="Phobius"/>
    </source>
</evidence>
<dbReference type="PRINTS" id="PR00783">
    <property type="entry name" value="MINTRINSICP"/>
</dbReference>
<dbReference type="AlphaFoldDB" id="A0A939H9Z0"/>
<feature type="transmembrane region" description="Helical" evidence="10">
    <location>
        <begin position="143"/>
        <end position="163"/>
    </location>
</feature>
<comment type="similarity">
    <text evidence="2 8">Belongs to the MIP/aquaporin (TC 1.A.8) family.</text>
</comment>
<evidence type="ECO:0000256" key="3">
    <source>
        <dbReference type="ARBA" id="ARBA00022448"/>
    </source>
</evidence>
<keyword evidence="4" id="KW-1003">Cell membrane</keyword>
<evidence type="ECO:0000256" key="5">
    <source>
        <dbReference type="ARBA" id="ARBA00022692"/>
    </source>
</evidence>
<feature type="transmembrane region" description="Helical" evidence="10">
    <location>
        <begin position="47"/>
        <end position="68"/>
    </location>
</feature>
<feature type="transmembrane region" description="Helical" evidence="10">
    <location>
        <begin position="218"/>
        <end position="236"/>
    </location>
</feature>
<evidence type="ECO:0000313" key="12">
    <source>
        <dbReference type="Proteomes" id="UP000664164"/>
    </source>
</evidence>
<feature type="transmembrane region" description="Helical" evidence="10">
    <location>
        <begin position="170"/>
        <end position="190"/>
    </location>
</feature>
<proteinExistence type="inferred from homology"/>
<evidence type="ECO:0000313" key="11">
    <source>
        <dbReference type="EMBL" id="MBO1266964.1"/>
    </source>
</evidence>
<accession>A0A939H9Z0</accession>
<dbReference type="InterPro" id="IPR000425">
    <property type="entry name" value="MIP"/>
</dbReference>
<dbReference type="RefSeq" id="WP_207614776.1">
    <property type="nucleotide sequence ID" value="NZ_JAFNLL010000004.1"/>
</dbReference>
<dbReference type="InterPro" id="IPR023271">
    <property type="entry name" value="Aquaporin-like"/>
</dbReference>
<keyword evidence="12" id="KW-1185">Reference proteome</keyword>
<evidence type="ECO:0000256" key="1">
    <source>
        <dbReference type="ARBA" id="ARBA00004651"/>
    </source>
</evidence>
<feature type="compositionally biased region" description="Acidic residues" evidence="9">
    <location>
        <begin position="257"/>
        <end position="274"/>
    </location>
</feature>
<feature type="region of interest" description="Disordered" evidence="9">
    <location>
        <begin position="255"/>
        <end position="301"/>
    </location>
</feature>
<evidence type="ECO:0000256" key="6">
    <source>
        <dbReference type="ARBA" id="ARBA00022989"/>
    </source>
</evidence>
<gene>
    <name evidence="11" type="ORF">J1902_03035</name>
</gene>
<evidence type="ECO:0000256" key="2">
    <source>
        <dbReference type="ARBA" id="ARBA00006175"/>
    </source>
</evidence>
<feature type="transmembrane region" description="Helical" evidence="10">
    <location>
        <begin position="89"/>
        <end position="113"/>
    </location>
</feature>
<feature type="transmembrane region" description="Helical" evidence="10">
    <location>
        <begin position="21"/>
        <end position="41"/>
    </location>
</feature>
<dbReference type="EMBL" id="JAFNLL010000004">
    <property type="protein sequence ID" value="MBO1266964.1"/>
    <property type="molecule type" value="Genomic_DNA"/>
</dbReference>
<feature type="compositionally biased region" description="Low complexity" evidence="9">
    <location>
        <begin position="275"/>
        <end position="301"/>
    </location>
</feature>
<dbReference type="GO" id="GO:0015250">
    <property type="term" value="F:water channel activity"/>
    <property type="evidence" value="ECO:0007669"/>
    <property type="project" value="TreeGrafter"/>
</dbReference>
<dbReference type="InterPro" id="IPR034294">
    <property type="entry name" value="Aquaporin_transptr"/>
</dbReference>
<name>A0A939H9Z0_9MICC</name>
<dbReference type="GO" id="GO:0005886">
    <property type="term" value="C:plasma membrane"/>
    <property type="evidence" value="ECO:0007669"/>
    <property type="project" value="UniProtKB-SubCell"/>
</dbReference>